<dbReference type="InterPro" id="IPR000917">
    <property type="entry name" value="Sulfatase_N"/>
</dbReference>
<feature type="domain" description="Sulfatase N-terminal" evidence="8">
    <location>
        <begin position="21"/>
        <end position="346"/>
    </location>
</feature>
<protein>
    <recommendedName>
        <fullName evidence="8">Sulfatase N-terminal domain-containing protein</fullName>
    </recommendedName>
</protein>
<feature type="signal peptide" evidence="7">
    <location>
        <begin position="1"/>
        <end position="17"/>
    </location>
</feature>
<dbReference type="PANTHER" id="PTHR10342:SF273">
    <property type="entry name" value="RE14504P"/>
    <property type="match status" value="1"/>
</dbReference>
<dbReference type="InterPro" id="IPR017850">
    <property type="entry name" value="Alkaline_phosphatase_core_sf"/>
</dbReference>
<evidence type="ECO:0000256" key="5">
    <source>
        <dbReference type="ARBA" id="ARBA00022837"/>
    </source>
</evidence>
<keyword evidence="5" id="KW-0106">Calcium</keyword>
<sequence length="545" mass="61685">MLLFLLIILSCFKITMCKKLPHIIFILADDLGWYDVGYHGSGDIKTHNIDALAYTGVILDRNYVTPLCTPSRSALMTGKFPIHTGMQHKVLMAAEPWGLSLSEKLLPEYLRDFGYRNHIVGKWHLGHYKIKYTPLFRGFESHLGFWTGHQDYYDHVAVEKSFSKQLWGHDMRRNLEPAWDLYGKYSTDVFTDESVKIINNHNKSEPLFLYLAHTAVHSGNPFKPLNAPDDSIIKFNNITNYQRQKFAGMLSKLDDSVGKIIDTLKKNSMLNNSIIVFTTDNGGAASGFDSNAASNFPLRGTKGNVWEGSVRGAGLIWSPLLKRPGRTYRGKIHITDWLPTFVGLAGGDKTKLPKNIDGLDVWDSLNNDKPPARRTIVHTIDGNPQYFASVTRDNMKIIKGSNYQGKWDGWYESSTWNWPYNVDAVVQSQAGRAVASLGFSITPQAVFKLRKESQINCGKKDSTLRECYPQRSPCLFDIDLDPCELNNLAVKRPDLLESMLRELHRWNSTVVPPRNVKPNPNANPSFWNHLWTNFGDYPSPVTASS</sequence>
<dbReference type="EMBL" id="JACMRX010000005">
    <property type="protein sequence ID" value="KAF7988361.1"/>
    <property type="molecule type" value="Genomic_DNA"/>
</dbReference>
<dbReference type="Gene3D" id="3.30.1120.10">
    <property type="match status" value="1"/>
</dbReference>
<evidence type="ECO:0000256" key="1">
    <source>
        <dbReference type="ARBA" id="ARBA00001913"/>
    </source>
</evidence>
<evidence type="ECO:0000313" key="9">
    <source>
        <dbReference type="EMBL" id="KAF7988361.1"/>
    </source>
</evidence>
<dbReference type="GO" id="GO:0008484">
    <property type="term" value="F:sulfuric ester hydrolase activity"/>
    <property type="evidence" value="ECO:0007669"/>
    <property type="project" value="InterPro"/>
</dbReference>
<evidence type="ECO:0000256" key="2">
    <source>
        <dbReference type="ARBA" id="ARBA00008779"/>
    </source>
</evidence>
<dbReference type="InterPro" id="IPR047115">
    <property type="entry name" value="ARSB"/>
</dbReference>
<comment type="caution">
    <text evidence="9">The sequence shown here is derived from an EMBL/GenBank/DDBJ whole genome shotgun (WGS) entry which is preliminary data.</text>
</comment>
<reference evidence="9 10" key="1">
    <citation type="submission" date="2020-08" db="EMBL/GenBank/DDBJ databases">
        <title>Aphidius gifuensis genome sequencing and assembly.</title>
        <authorList>
            <person name="Du Z."/>
        </authorList>
    </citation>
    <scope>NUCLEOTIDE SEQUENCE [LARGE SCALE GENOMIC DNA]</scope>
    <source>
        <strain evidence="9">YNYX2018</strain>
        <tissue evidence="9">Adults</tissue>
    </source>
</reference>
<evidence type="ECO:0000313" key="10">
    <source>
        <dbReference type="Proteomes" id="UP000639338"/>
    </source>
</evidence>
<keyword evidence="3" id="KW-0479">Metal-binding</keyword>
<comment type="cofactor">
    <cofactor evidence="1">
        <name>Ca(2+)</name>
        <dbReference type="ChEBI" id="CHEBI:29108"/>
    </cofactor>
</comment>
<evidence type="ECO:0000256" key="3">
    <source>
        <dbReference type="ARBA" id="ARBA00022723"/>
    </source>
</evidence>
<keyword evidence="4" id="KW-0378">Hydrolase</keyword>
<name>A0A834XK87_APHGI</name>
<evidence type="ECO:0000256" key="7">
    <source>
        <dbReference type="SAM" id="SignalP"/>
    </source>
</evidence>
<evidence type="ECO:0000256" key="4">
    <source>
        <dbReference type="ARBA" id="ARBA00022801"/>
    </source>
</evidence>
<dbReference type="OrthoDB" id="103349at2759"/>
<dbReference type="InterPro" id="IPR024607">
    <property type="entry name" value="Sulfatase_CS"/>
</dbReference>
<comment type="similarity">
    <text evidence="2">Belongs to the sulfatase family.</text>
</comment>
<dbReference type="PANTHER" id="PTHR10342">
    <property type="entry name" value="ARYLSULFATASE"/>
    <property type="match status" value="1"/>
</dbReference>
<dbReference type="AlphaFoldDB" id="A0A834XK87"/>
<dbReference type="GO" id="GO:0046872">
    <property type="term" value="F:metal ion binding"/>
    <property type="evidence" value="ECO:0007669"/>
    <property type="project" value="UniProtKB-KW"/>
</dbReference>
<gene>
    <name evidence="9" type="ORF">HCN44_000934</name>
</gene>
<proteinExistence type="inferred from homology"/>
<dbReference type="SUPFAM" id="SSF53649">
    <property type="entry name" value="Alkaline phosphatase-like"/>
    <property type="match status" value="1"/>
</dbReference>
<dbReference type="PROSITE" id="PS00523">
    <property type="entry name" value="SULFATASE_1"/>
    <property type="match status" value="1"/>
</dbReference>
<keyword evidence="7" id="KW-0732">Signal</keyword>
<feature type="chain" id="PRO_5032897840" description="Sulfatase N-terminal domain-containing protein" evidence="7">
    <location>
        <begin position="18"/>
        <end position="545"/>
    </location>
</feature>
<keyword evidence="10" id="KW-1185">Reference proteome</keyword>
<accession>A0A834XK87</accession>
<keyword evidence="6" id="KW-0325">Glycoprotein</keyword>
<organism evidence="9 10">
    <name type="scientific">Aphidius gifuensis</name>
    <name type="common">Parasitoid wasp</name>
    <dbReference type="NCBI Taxonomy" id="684658"/>
    <lineage>
        <taxon>Eukaryota</taxon>
        <taxon>Metazoa</taxon>
        <taxon>Ecdysozoa</taxon>
        <taxon>Arthropoda</taxon>
        <taxon>Hexapoda</taxon>
        <taxon>Insecta</taxon>
        <taxon>Pterygota</taxon>
        <taxon>Neoptera</taxon>
        <taxon>Endopterygota</taxon>
        <taxon>Hymenoptera</taxon>
        <taxon>Apocrita</taxon>
        <taxon>Ichneumonoidea</taxon>
        <taxon>Braconidae</taxon>
        <taxon>Aphidiinae</taxon>
        <taxon>Aphidius</taxon>
    </lineage>
</organism>
<evidence type="ECO:0000259" key="8">
    <source>
        <dbReference type="Pfam" id="PF00884"/>
    </source>
</evidence>
<dbReference type="Gene3D" id="3.40.720.10">
    <property type="entry name" value="Alkaline Phosphatase, subunit A"/>
    <property type="match status" value="1"/>
</dbReference>
<dbReference type="Proteomes" id="UP000639338">
    <property type="component" value="Unassembled WGS sequence"/>
</dbReference>
<dbReference type="CDD" id="cd16029">
    <property type="entry name" value="4-S"/>
    <property type="match status" value="1"/>
</dbReference>
<dbReference type="Pfam" id="PF00884">
    <property type="entry name" value="Sulfatase"/>
    <property type="match status" value="1"/>
</dbReference>
<evidence type="ECO:0000256" key="6">
    <source>
        <dbReference type="ARBA" id="ARBA00023180"/>
    </source>
</evidence>